<feature type="transmembrane region" description="Helical" evidence="2">
    <location>
        <begin position="273"/>
        <end position="292"/>
    </location>
</feature>
<sequence length="370" mass="43191">METWTFIRITERDHWRCIVYALPAMFFRPNQGVKMEEPDSDYWTIILLTPIWYNVKREIESPMVNMEDCNIWTLHVTMLSAIRIGMASALQAWIRVGDYLSELLGVEDIFLQPEEHDRFCFYDHTDLSQSKKCFWIINSVDKFYPNIQDTIYQWDWFYTEHFNYLTQEELIKDENAVHRSLRSYRGSIDELQQKLKDQGERFLSIQTQARQLRDGLFGASNLINAKESVQEAKNSAQLGETVKLLTLVTIFFLPLGYITSLWAIIAAPDLKTFAAVSVSTAIATYLVVLAVVKWEGIHATWLTNRNRVSHGWKHFFKNPKSEKEKRSTEGERKEQPRSRLMEFGSKLRYRGGKKHGGVDEAHQLHEISPA</sequence>
<name>A0A2J6RH26_HYAVF</name>
<evidence type="ECO:0000256" key="1">
    <source>
        <dbReference type="SAM" id="MobiDB-lite"/>
    </source>
</evidence>
<dbReference type="STRING" id="1149755.A0A2J6RH26"/>
<organism evidence="3 4">
    <name type="scientific">Hyaloscypha variabilis (strain UAMH 11265 / GT02V1 / F)</name>
    <name type="common">Meliniomyces variabilis</name>
    <dbReference type="NCBI Taxonomy" id="1149755"/>
    <lineage>
        <taxon>Eukaryota</taxon>
        <taxon>Fungi</taxon>
        <taxon>Dikarya</taxon>
        <taxon>Ascomycota</taxon>
        <taxon>Pezizomycotina</taxon>
        <taxon>Leotiomycetes</taxon>
        <taxon>Helotiales</taxon>
        <taxon>Hyaloscyphaceae</taxon>
        <taxon>Hyaloscypha</taxon>
        <taxon>Hyaloscypha variabilis</taxon>
    </lineage>
</organism>
<proteinExistence type="predicted"/>
<evidence type="ECO:0000313" key="3">
    <source>
        <dbReference type="EMBL" id="PMD37831.1"/>
    </source>
</evidence>
<feature type="compositionally biased region" description="Basic and acidic residues" evidence="1">
    <location>
        <begin position="356"/>
        <end position="370"/>
    </location>
</feature>
<keyword evidence="2" id="KW-0472">Membrane</keyword>
<accession>A0A2J6RH26</accession>
<dbReference type="Proteomes" id="UP000235786">
    <property type="component" value="Unassembled WGS sequence"/>
</dbReference>
<keyword evidence="4" id="KW-1185">Reference proteome</keyword>
<dbReference type="OrthoDB" id="426293at2759"/>
<dbReference type="EMBL" id="KZ613948">
    <property type="protein sequence ID" value="PMD37831.1"/>
    <property type="molecule type" value="Genomic_DNA"/>
</dbReference>
<dbReference type="AlphaFoldDB" id="A0A2J6RH26"/>
<evidence type="ECO:0000313" key="4">
    <source>
        <dbReference type="Proteomes" id="UP000235786"/>
    </source>
</evidence>
<keyword evidence="2" id="KW-0812">Transmembrane</keyword>
<keyword evidence="2" id="KW-1133">Transmembrane helix</keyword>
<feature type="transmembrane region" description="Helical" evidence="2">
    <location>
        <begin position="244"/>
        <end position="267"/>
    </location>
</feature>
<feature type="compositionally biased region" description="Basic and acidic residues" evidence="1">
    <location>
        <begin position="319"/>
        <end position="340"/>
    </location>
</feature>
<gene>
    <name evidence="3" type="ORF">L207DRAFT_57479</name>
</gene>
<feature type="region of interest" description="Disordered" evidence="1">
    <location>
        <begin position="319"/>
        <end position="370"/>
    </location>
</feature>
<evidence type="ECO:0000256" key="2">
    <source>
        <dbReference type="SAM" id="Phobius"/>
    </source>
</evidence>
<dbReference type="Gene3D" id="1.20.58.340">
    <property type="entry name" value="Magnesium transport protein CorA, transmembrane region"/>
    <property type="match status" value="1"/>
</dbReference>
<protein>
    <submittedName>
        <fullName evidence="3">Uncharacterized protein</fullName>
    </submittedName>
</protein>
<reference evidence="3 4" key="1">
    <citation type="submission" date="2016-04" db="EMBL/GenBank/DDBJ databases">
        <title>A degradative enzymes factory behind the ericoid mycorrhizal symbiosis.</title>
        <authorList>
            <consortium name="DOE Joint Genome Institute"/>
            <person name="Martino E."/>
            <person name="Morin E."/>
            <person name="Grelet G."/>
            <person name="Kuo A."/>
            <person name="Kohler A."/>
            <person name="Daghino S."/>
            <person name="Barry K."/>
            <person name="Choi C."/>
            <person name="Cichocki N."/>
            <person name="Clum A."/>
            <person name="Copeland A."/>
            <person name="Hainaut M."/>
            <person name="Haridas S."/>
            <person name="Labutti K."/>
            <person name="Lindquist E."/>
            <person name="Lipzen A."/>
            <person name="Khouja H.-R."/>
            <person name="Murat C."/>
            <person name="Ohm R."/>
            <person name="Olson A."/>
            <person name="Spatafora J."/>
            <person name="Veneault-Fourrey C."/>
            <person name="Henrissat B."/>
            <person name="Grigoriev I."/>
            <person name="Martin F."/>
            <person name="Perotto S."/>
        </authorList>
    </citation>
    <scope>NUCLEOTIDE SEQUENCE [LARGE SCALE GENOMIC DNA]</scope>
    <source>
        <strain evidence="3 4">F</strain>
    </source>
</reference>